<dbReference type="CDD" id="cd00198">
    <property type="entry name" value="vWFA"/>
    <property type="match status" value="1"/>
</dbReference>
<evidence type="ECO:0000313" key="3">
    <source>
        <dbReference type="Proteomes" id="UP000703893"/>
    </source>
</evidence>
<dbReference type="Proteomes" id="UP000703893">
    <property type="component" value="Unassembled WGS sequence"/>
</dbReference>
<accession>A0A938BJI3</accession>
<comment type="caution">
    <text evidence="2">The sequence shown here is derived from an EMBL/GenBank/DDBJ whole genome shotgun (WGS) entry which is preliminary data.</text>
</comment>
<keyword evidence="1" id="KW-0732">Signal</keyword>
<dbReference type="Gene3D" id="3.40.50.410">
    <property type="entry name" value="von Willebrand factor, type A domain"/>
    <property type="match status" value="1"/>
</dbReference>
<dbReference type="AlphaFoldDB" id="A0A938BJI3"/>
<proteinExistence type="predicted"/>
<dbReference type="EMBL" id="VGJX01000544">
    <property type="protein sequence ID" value="MBM3275357.1"/>
    <property type="molecule type" value="Genomic_DNA"/>
</dbReference>
<name>A0A938BJI3_9BACT</name>
<dbReference type="SUPFAM" id="SSF53300">
    <property type="entry name" value="vWA-like"/>
    <property type="match status" value="1"/>
</dbReference>
<dbReference type="InterPro" id="IPR036465">
    <property type="entry name" value="vWFA_dom_sf"/>
</dbReference>
<feature type="chain" id="PRO_5036955004" evidence="1">
    <location>
        <begin position="25"/>
        <end position="219"/>
    </location>
</feature>
<feature type="signal peptide" evidence="1">
    <location>
        <begin position="1"/>
        <end position="24"/>
    </location>
</feature>
<reference evidence="2 3" key="1">
    <citation type="submission" date="2019-03" db="EMBL/GenBank/DDBJ databases">
        <title>Lake Tanganyika Metagenome-Assembled Genomes (MAGs).</title>
        <authorList>
            <person name="Tran P."/>
        </authorList>
    </citation>
    <scope>NUCLEOTIDE SEQUENCE [LARGE SCALE GENOMIC DNA]</scope>
    <source>
        <strain evidence="2">K_DeepCast_65m_m2_236</strain>
    </source>
</reference>
<organism evidence="2 3">
    <name type="scientific">Candidatus Tanganyikabacteria bacterium</name>
    <dbReference type="NCBI Taxonomy" id="2961651"/>
    <lineage>
        <taxon>Bacteria</taxon>
        <taxon>Bacillati</taxon>
        <taxon>Candidatus Sericytochromatia</taxon>
        <taxon>Candidatus Tanganyikabacteria</taxon>
    </lineage>
</organism>
<evidence type="ECO:0000256" key="1">
    <source>
        <dbReference type="SAM" id="SignalP"/>
    </source>
</evidence>
<protein>
    <submittedName>
        <fullName evidence="2">VWA domain-containing protein</fullName>
    </submittedName>
</protein>
<gene>
    <name evidence="2" type="ORF">FJZ00_09400</name>
</gene>
<sequence length="219" mass="23918">MLGLRCLVPIALCLTLGVLPACNAKPPEPVRVVAFLDASSSSVRLRPQMTAFLEDFVGRLDRHLDKLVVYRLAATVGLIYSGEAWRGPALRNNLAAYIKEPARKGTSYGAALERAAQEARGAEAEKRRPVILLLGDAADEPGPGCKNIDRKALPGLVRKMGESAILAFVFADPTDKFSDTFTAFQDAFGASYDERLQFSTPESEARHTVRNFLLAKLKR</sequence>
<evidence type="ECO:0000313" key="2">
    <source>
        <dbReference type="EMBL" id="MBM3275357.1"/>
    </source>
</evidence>